<dbReference type="Gene3D" id="3.40.50.300">
    <property type="entry name" value="P-loop containing nucleotide triphosphate hydrolases"/>
    <property type="match status" value="1"/>
</dbReference>
<protein>
    <recommendedName>
        <fullName evidence="3">Sulfotransferase family protein</fullName>
    </recommendedName>
</protein>
<comment type="caution">
    <text evidence="1">The sequence shown here is derived from an EMBL/GenBank/DDBJ whole genome shotgun (WGS) entry which is preliminary data.</text>
</comment>
<dbReference type="InterPro" id="IPR027417">
    <property type="entry name" value="P-loop_NTPase"/>
</dbReference>
<dbReference type="Pfam" id="PF13469">
    <property type="entry name" value="Sulfotransfer_3"/>
    <property type="match status" value="1"/>
</dbReference>
<reference evidence="1" key="1">
    <citation type="submission" date="2023-07" db="EMBL/GenBank/DDBJ databases">
        <title>Genomic Encyclopedia of Type Strains, Phase IV (KMG-IV): sequencing the most valuable type-strain genomes for metagenomic binning, comparative biology and taxonomic classification.</title>
        <authorList>
            <person name="Goeker M."/>
        </authorList>
    </citation>
    <scope>NUCLEOTIDE SEQUENCE</scope>
    <source>
        <strain evidence="1">DSM 26174</strain>
    </source>
</reference>
<dbReference type="RefSeq" id="WP_309940530.1">
    <property type="nucleotide sequence ID" value="NZ_AP025306.1"/>
</dbReference>
<evidence type="ECO:0000313" key="2">
    <source>
        <dbReference type="Proteomes" id="UP001185092"/>
    </source>
</evidence>
<dbReference type="PANTHER" id="PTHR36451:SF1">
    <property type="entry name" value="OMEGA-HYDROXY-BETA-DIHYDROMENAQUINONE-9 SULFOTRANSFERASE STF3"/>
    <property type="match status" value="1"/>
</dbReference>
<dbReference type="Proteomes" id="UP001185092">
    <property type="component" value="Unassembled WGS sequence"/>
</dbReference>
<dbReference type="InterPro" id="IPR052736">
    <property type="entry name" value="Stf3_sulfotransferase"/>
</dbReference>
<evidence type="ECO:0008006" key="3">
    <source>
        <dbReference type="Google" id="ProtNLM"/>
    </source>
</evidence>
<keyword evidence="2" id="KW-1185">Reference proteome</keyword>
<dbReference type="EMBL" id="JAVDQD010000005">
    <property type="protein sequence ID" value="MDR6240522.1"/>
    <property type="molecule type" value="Genomic_DNA"/>
</dbReference>
<organism evidence="1 2">
    <name type="scientific">Aureibacter tunicatorum</name>
    <dbReference type="NCBI Taxonomy" id="866807"/>
    <lineage>
        <taxon>Bacteria</taxon>
        <taxon>Pseudomonadati</taxon>
        <taxon>Bacteroidota</taxon>
        <taxon>Cytophagia</taxon>
        <taxon>Cytophagales</taxon>
        <taxon>Persicobacteraceae</taxon>
        <taxon>Aureibacter</taxon>
    </lineage>
</organism>
<dbReference type="PANTHER" id="PTHR36451">
    <property type="entry name" value="PAPS-DEPENDENT SULFOTRANSFERASE STF3"/>
    <property type="match status" value="1"/>
</dbReference>
<dbReference type="SUPFAM" id="SSF52540">
    <property type="entry name" value="P-loop containing nucleoside triphosphate hydrolases"/>
    <property type="match status" value="1"/>
</dbReference>
<dbReference type="AlphaFoldDB" id="A0AAE4BUA5"/>
<proteinExistence type="predicted"/>
<gene>
    <name evidence="1" type="ORF">HNQ88_003598</name>
</gene>
<evidence type="ECO:0000313" key="1">
    <source>
        <dbReference type="EMBL" id="MDR6240522.1"/>
    </source>
</evidence>
<accession>A0AAE4BUA5</accession>
<sequence length="368" mass="43443">MSTTNFDMPLSPLAGSRLNNLKKVIEGRHVDDKYKSKLIKSEMLSVFTEPFSTYEEAVYGKQVQKFHLDQDPVFILGHWRSGTTHLHNLMCKDPQFGYVTTYQGVFPNMLFSSQWLFKSFMNLAMPKKRATDNVKLGVNLPQEEEFGLGNTTPHSFYNFWFFPQDTMEYYQKYLMFEGLSDQEYEDWKSSYKKFVNRAMLNTKGKRFISKNPPHTSRVKQLLDIYPNAKFVYIYRNPYTVFESTSKFMWATIQGLMLQDFTKEQLESNILEIYKGMYDKYESEKTLIPDGNLIEIKFEDLEKDNIGWLKHIYQSLSLPGLDFAMPHFEAYAAQQKGYKKNAYNYQEETVRKVKEHWGFALDKWGYDVL</sequence>
<name>A0AAE4BUA5_9BACT</name>